<name>A0A8T0HVJ5_CERPU</name>
<evidence type="ECO:0000313" key="1">
    <source>
        <dbReference type="EMBL" id="KAG0574749.1"/>
    </source>
</evidence>
<dbReference type="Proteomes" id="UP000822688">
    <property type="component" value="Chromosome V"/>
</dbReference>
<keyword evidence="2" id="KW-1185">Reference proteome</keyword>
<accession>A0A8T0HVJ5</accession>
<proteinExistence type="predicted"/>
<dbReference type="EMBL" id="CM026426">
    <property type="protein sequence ID" value="KAG0574749.1"/>
    <property type="molecule type" value="Genomic_DNA"/>
</dbReference>
<gene>
    <name evidence="1" type="ORF">KC19_VG287700</name>
</gene>
<protein>
    <submittedName>
        <fullName evidence="1">Uncharacterized protein</fullName>
    </submittedName>
</protein>
<comment type="caution">
    <text evidence="1">The sequence shown here is derived from an EMBL/GenBank/DDBJ whole genome shotgun (WGS) entry which is preliminary data.</text>
</comment>
<sequence length="88" mass="9276">MDASPALEAAMSATDADSPLDSLGLWCRVPVCAISIGVSGCNTFSAHIRTCPCRAQSMGLSSTHSVQKHASCRVCKYVTVVGEREDTE</sequence>
<evidence type="ECO:0000313" key="2">
    <source>
        <dbReference type="Proteomes" id="UP000822688"/>
    </source>
</evidence>
<organism evidence="1 2">
    <name type="scientific">Ceratodon purpureus</name>
    <name type="common">Fire moss</name>
    <name type="synonym">Dicranum purpureum</name>
    <dbReference type="NCBI Taxonomy" id="3225"/>
    <lineage>
        <taxon>Eukaryota</taxon>
        <taxon>Viridiplantae</taxon>
        <taxon>Streptophyta</taxon>
        <taxon>Embryophyta</taxon>
        <taxon>Bryophyta</taxon>
        <taxon>Bryophytina</taxon>
        <taxon>Bryopsida</taxon>
        <taxon>Dicranidae</taxon>
        <taxon>Pseudoditrichales</taxon>
        <taxon>Ditrichaceae</taxon>
        <taxon>Ceratodon</taxon>
    </lineage>
</organism>
<dbReference type="AlphaFoldDB" id="A0A8T0HVJ5"/>
<reference evidence="1" key="1">
    <citation type="submission" date="2020-06" db="EMBL/GenBank/DDBJ databases">
        <title>WGS assembly of Ceratodon purpureus strain R40.</title>
        <authorList>
            <person name="Carey S.B."/>
            <person name="Jenkins J."/>
            <person name="Shu S."/>
            <person name="Lovell J.T."/>
            <person name="Sreedasyam A."/>
            <person name="Maumus F."/>
            <person name="Tiley G.P."/>
            <person name="Fernandez-Pozo N."/>
            <person name="Barry K."/>
            <person name="Chen C."/>
            <person name="Wang M."/>
            <person name="Lipzen A."/>
            <person name="Daum C."/>
            <person name="Saski C.A."/>
            <person name="Payton A.C."/>
            <person name="Mcbreen J.C."/>
            <person name="Conrad R.E."/>
            <person name="Kollar L.M."/>
            <person name="Olsson S."/>
            <person name="Huttunen S."/>
            <person name="Landis J.B."/>
            <person name="Wickett N.J."/>
            <person name="Johnson M.G."/>
            <person name="Rensing S.A."/>
            <person name="Grimwood J."/>
            <person name="Schmutz J."/>
            <person name="Mcdaniel S.F."/>
        </authorList>
    </citation>
    <scope>NUCLEOTIDE SEQUENCE</scope>
    <source>
        <strain evidence="1">R40</strain>
    </source>
</reference>